<dbReference type="Proteomes" id="UP001219518">
    <property type="component" value="Unassembled WGS sequence"/>
</dbReference>
<organism evidence="2 3">
    <name type="scientific">Frankliniella fusca</name>
    <dbReference type="NCBI Taxonomy" id="407009"/>
    <lineage>
        <taxon>Eukaryota</taxon>
        <taxon>Metazoa</taxon>
        <taxon>Ecdysozoa</taxon>
        <taxon>Arthropoda</taxon>
        <taxon>Hexapoda</taxon>
        <taxon>Insecta</taxon>
        <taxon>Pterygota</taxon>
        <taxon>Neoptera</taxon>
        <taxon>Paraneoptera</taxon>
        <taxon>Thysanoptera</taxon>
        <taxon>Terebrantia</taxon>
        <taxon>Thripoidea</taxon>
        <taxon>Thripidae</taxon>
        <taxon>Frankliniella</taxon>
    </lineage>
</organism>
<dbReference type="EMBL" id="JAHWGI010001409">
    <property type="protein sequence ID" value="KAK3930063.1"/>
    <property type="molecule type" value="Genomic_DNA"/>
</dbReference>
<reference evidence="2" key="1">
    <citation type="submission" date="2021-07" db="EMBL/GenBank/DDBJ databases">
        <authorList>
            <person name="Catto M.A."/>
            <person name="Jacobson A."/>
            <person name="Kennedy G."/>
            <person name="Labadie P."/>
            <person name="Hunt B.G."/>
            <person name="Srinivasan R."/>
        </authorList>
    </citation>
    <scope>NUCLEOTIDE SEQUENCE</scope>
    <source>
        <strain evidence="2">PL_HMW_Pooled</strain>
        <tissue evidence="2">Head</tissue>
    </source>
</reference>
<proteinExistence type="predicted"/>
<evidence type="ECO:0000256" key="1">
    <source>
        <dbReference type="SAM" id="MobiDB-lite"/>
    </source>
</evidence>
<evidence type="ECO:0000313" key="3">
    <source>
        <dbReference type="Proteomes" id="UP001219518"/>
    </source>
</evidence>
<reference evidence="2" key="2">
    <citation type="journal article" date="2023" name="BMC Genomics">
        <title>Pest status, molecular evolution, and epigenetic factors derived from the genome assembly of Frankliniella fusca, a thysanopteran phytovirus vector.</title>
        <authorList>
            <person name="Catto M.A."/>
            <person name="Labadie P.E."/>
            <person name="Jacobson A.L."/>
            <person name="Kennedy G.G."/>
            <person name="Srinivasan R."/>
            <person name="Hunt B.G."/>
        </authorList>
    </citation>
    <scope>NUCLEOTIDE SEQUENCE</scope>
    <source>
        <strain evidence="2">PL_HMW_Pooled</strain>
    </source>
</reference>
<gene>
    <name evidence="2" type="ORF">KUF71_004634</name>
</gene>
<feature type="compositionally biased region" description="Polar residues" evidence="1">
    <location>
        <begin position="1"/>
        <end position="24"/>
    </location>
</feature>
<name>A0AAE1LS48_9NEOP</name>
<protein>
    <submittedName>
        <fullName evidence="2">Mediator of RNA polymerase II transcription subunit 14</fullName>
    </submittedName>
</protein>
<feature type="region of interest" description="Disordered" evidence="1">
    <location>
        <begin position="1"/>
        <end position="37"/>
    </location>
</feature>
<dbReference type="AlphaFoldDB" id="A0AAE1LS48"/>
<accession>A0AAE1LS48</accession>
<evidence type="ECO:0000313" key="2">
    <source>
        <dbReference type="EMBL" id="KAK3930063.1"/>
    </source>
</evidence>
<keyword evidence="3" id="KW-1185">Reference proteome</keyword>
<comment type="caution">
    <text evidence="2">The sequence shown here is derived from an EMBL/GenBank/DDBJ whole genome shotgun (WGS) entry which is preliminary data.</text>
</comment>
<sequence length="79" mass="8489">MASTLSSSYCNAKQTSAFSSNSRSRPAHVSRTTAGRVRELETHLASATGSQAVSFEQSALSGYSMGTILWHMPKMMTKS</sequence>